<feature type="domain" description="N-acetyltransferase" evidence="1">
    <location>
        <begin position="192"/>
        <end position="327"/>
    </location>
</feature>
<dbReference type="SUPFAM" id="SSF55729">
    <property type="entry name" value="Acyl-CoA N-acyltransferases (Nat)"/>
    <property type="match status" value="1"/>
</dbReference>
<reference evidence="2" key="1">
    <citation type="submission" date="2020-04" db="EMBL/GenBank/DDBJ databases">
        <title>Analysis of mating type loci in Filobasidium floriforme.</title>
        <authorList>
            <person name="Nowrousian M."/>
        </authorList>
    </citation>
    <scope>NUCLEOTIDE SEQUENCE</scope>
    <source>
        <strain evidence="2">CBS 6242</strain>
    </source>
</reference>
<comment type="caution">
    <text evidence="2">The sequence shown here is derived from an EMBL/GenBank/DDBJ whole genome shotgun (WGS) entry which is preliminary data.</text>
</comment>
<dbReference type="InterPro" id="IPR013653">
    <property type="entry name" value="GCN5-like_dom"/>
</dbReference>
<evidence type="ECO:0000313" key="3">
    <source>
        <dbReference type="Proteomes" id="UP000812966"/>
    </source>
</evidence>
<evidence type="ECO:0000259" key="1">
    <source>
        <dbReference type="PROSITE" id="PS51186"/>
    </source>
</evidence>
<dbReference type="PANTHER" id="PTHR20958:SF6">
    <property type="entry name" value="GLYCINE N-ACYLTRANSFERASE-LIKE PROTEIN"/>
    <property type="match status" value="1"/>
</dbReference>
<dbReference type="InterPro" id="IPR016181">
    <property type="entry name" value="Acyl_CoA_acyltransferase"/>
</dbReference>
<protein>
    <recommendedName>
        <fullName evidence="1">N-acetyltransferase domain-containing protein</fullName>
    </recommendedName>
</protein>
<dbReference type="GO" id="GO:0016747">
    <property type="term" value="F:acyltransferase activity, transferring groups other than amino-acyl groups"/>
    <property type="evidence" value="ECO:0007669"/>
    <property type="project" value="InterPro"/>
</dbReference>
<sequence length="327" mass="36614">MEYTDLPRLIKVLSAPYHLPHSLRVRNLFLAPLIERDIHPIDPETCWKAWTDHHGERSLIRLYGDLPPEGQEDDPEALFGILVMSNGLRMVDDTPCVDLYVSHEPLVKSSSLEGHVPPPTGESAALFTRMFEEGILPTLSTWRKTKAIYFGIDRCWVPLSGKKIIYDGSCTRMVKRLDVTAANQEIQAPAGYRVRRATAEDCETIVALSSHPRPLAYYVSRIHFSVAVIDEATDELAAWALTHDDLSIGSLHTVEGHRKKGLAQLVVAELSRQFASQFPRHPLHSGSVYIHADCEAYNVTAVKMFSRAGFDEQVFVSWIGIEVGDEA</sequence>
<dbReference type="EMBL" id="JABELV010000143">
    <property type="protein sequence ID" value="KAG7529598.1"/>
    <property type="molecule type" value="Genomic_DNA"/>
</dbReference>
<dbReference type="AlphaFoldDB" id="A0A8K0JGR3"/>
<name>A0A8K0JGR3_9TREE</name>
<dbReference type="Gene3D" id="3.40.630.30">
    <property type="match status" value="1"/>
</dbReference>
<evidence type="ECO:0000313" key="2">
    <source>
        <dbReference type="EMBL" id="KAG7529598.1"/>
    </source>
</evidence>
<dbReference type="InterPro" id="IPR000182">
    <property type="entry name" value="GNAT_dom"/>
</dbReference>
<accession>A0A8K0JGR3</accession>
<dbReference type="InterPro" id="IPR053225">
    <property type="entry name" value="Acyl-CoA_N-acyltransferase"/>
</dbReference>
<dbReference type="PROSITE" id="PS51186">
    <property type="entry name" value="GNAT"/>
    <property type="match status" value="1"/>
</dbReference>
<proteinExistence type="predicted"/>
<dbReference type="Pfam" id="PF08445">
    <property type="entry name" value="FR47"/>
    <property type="match status" value="1"/>
</dbReference>
<dbReference type="Proteomes" id="UP000812966">
    <property type="component" value="Unassembled WGS sequence"/>
</dbReference>
<gene>
    <name evidence="2" type="ORF">FFLO_05529</name>
</gene>
<dbReference type="PANTHER" id="PTHR20958">
    <property type="entry name" value="GLYCINE N-ACYLTRANSFERASE-LIKE PROTEIN"/>
    <property type="match status" value="1"/>
</dbReference>
<keyword evidence="3" id="KW-1185">Reference proteome</keyword>
<organism evidence="2 3">
    <name type="scientific">Filobasidium floriforme</name>
    <dbReference type="NCBI Taxonomy" id="5210"/>
    <lineage>
        <taxon>Eukaryota</taxon>
        <taxon>Fungi</taxon>
        <taxon>Dikarya</taxon>
        <taxon>Basidiomycota</taxon>
        <taxon>Agaricomycotina</taxon>
        <taxon>Tremellomycetes</taxon>
        <taxon>Filobasidiales</taxon>
        <taxon>Filobasidiaceae</taxon>
        <taxon>Filobasidium</taxon>
    </lineage>
</organism>